<reference evidence="1 2" key="1">
    <citation type="journal article" date="2012" name="J. Bacteriol.">
        <title>Genome sequences for six rhodanobacter strains, isolated from soils and the terrestrial subsurface, with variable denitrification capabilities.</title>
        <authorList>
            <person name="Kostka J.E."/>
            <person name="Green S.J."/>
            <person name="Rishishwar L."/>
            <person name="Prakash O."/>
            <person name="Katz L.S."/>
            <person name="Marino-Ramirez L."/>
            <person name="Jordan I.K."/>
            <person name="Munk C."/>
            <person name="Ivanova N."/>
            <person name="Mikhailova N."/>
            <person name="Watson D.B."/>
            <person name="Brown S.D."/>
            <person name="Palumbo A.V."/>
            <person name="Brooks S.C."/>
        </authorList>
    </citation>
    <scope>NUCLEOTIDE SEQUENCE [LARGE SCALE GENOMIC DNA]</scope>
    <source>
        <strain evidence="1 2">B39</strain>
    </source>
</reference>
<sequence length="128" mass="14584">MRTLALVIVVICAAFAWRWHQAEQSSELSQKPDISRLQRIEFAQRGKNLDKPVIFDKEGGICSVGILATDQRTRAWILLFSPTTTKAFRIVSKPYLVTQQQVEQIKKQCKVSQEATRELLTHMDQAGL</sequence>
<dbReference type="Proteomes" id="UP000003226">
    <property type="component" value="Unassembled WGS sequence"/>
</dbReference>
<keyword evidence="2" id="KW-1185">Reference proteome</keyword>
<protein>
    <submittedName>
        <fullName evidence="1">Uncharacterized protein</fullName>
    </submittedName>
</protein>
<evidence type="ECO:0000313" key="1">
    <source>
        <dbReference type="EMBL" id="EIL95439.1"/>
    </source>
</evidence>
<proteinExistence type="predicted"/>
<name>I4W7J8_9GAMM</name>
<dbReference type="EMBL" id="AJXT01000002">
    <property type="protein sequence ID" value="EIL95439.1"/>
    <property type="molecule type" value="Genomic_DNA"/>
</dbReference>
<organism evidence="1 2">
    <name type="scientific">Rhodanobacter spathiphylli B39</name>
    <dbReference type="NCBI Taxonomy" id="1163407"/>
    <lineage>
        <taxon>Bacteria</taxon>
        <taxon>Pseudomonadati</taxon>
        <taxon>Pseudomonadota</taxon>
        <taxon>Gammaproteobacteria</taxon>
        <taxon>Lysobacterales</taxon>
        <taxon>Rhodanobacteraceae</taxon>
        <taxon>Rhodanobacter</taxon>
    </lineage>
</organism>
<evidence type="ECO:0000313" key="2">
    <source>
        <dbReference type="Proteomes" id="UP000003226"/>
    </source>
</evidence>
<gene>
    <name evidence="1" type="ORF">UU7_00010</name>
</gene>
<comment type="caution">
    <text evidence="1">The sequence shown here is derived from an EMBL/GenBank/DDBJ whole genome shotgun (WGS) entry which is preliminary data.</text>
</comment>
<dbReference type="AlphaFoldDB" id="I4W7J8"/>
<accession>I4W7J8</accession>